<dbReference type="Proteomes" id="UP001239085">
    <property type="component" value="Unassembled WGS sequence"/>
</dbReference>
<sequence>MLRIQSVRMAYTLSGRAQLLSPLPLYTREDARVLGLRLEAPRWLRVRKGVYVDKKQYLALHDWQRYAVCVHAYLRLNPHAILCLESAGVLHGLPQFGECRFIHVYDPRAKASQRYGDIRVHTSRDPRRVVRVGAALVTSLLDTVVDLARVMNPSDALAVADASISAVQGGSLRLDALIARGRELDNPRGRARMRWVWDHANALSESPAESISRAVIMWSGYEMPELQREFRYEGHVDRCDFYFRSNGAIGEADGWGKYELDEPAEAARRLRDEKRREDRLRRHQHPFGRWDLGDAWKVRPLCAALDGAGVRMVRPPVPAMLATLRTRSRAKPWRPPTRETDATA</sequence>
<keyword evidence="2" id="KW-1185">Reference proteome</keyword>
<organism evidence="1 2">
    <name type="scientific">Microbacterium murale</name>
    <dbReference type="NCBI Taxonomy" id="1081040"/>
    <lineage>
        <taxon>Bacteria</taxon>
        <taxon>Bacillati</taxon>
        <taxon>Actinomycetota</taxon>
        <taxon>Actinomycetes</taxon>
        <taxon>Micrococcales</taxon>
        <taxon>Microbacteriaceae</taxon>
        <taxon>Microbacterium</taxon>
    </lineage>
</organism>
<protein>
    <recommendedName>
        <fullName evidence="3">Transcriptional regulator, AbiEi antitoxin, Type IV TA system</fullName>
    </recommendedName>
</protein>
<evidence type="ECO:0000313" key="2">
    <source>
        <dbReference type="Proteomes" id="UP001239085"/>
    </source>
</evidence>
<comment type="caution">
    <text evidence="1">The sequence shown here is derived from an EMBL/GenBank/DDBJ whole genome shotgun (WGS) entry which is preliminary data.</text>
</comment>
<evidence type="ECO:0008006" key="3">
    <source>
        <dbReference type="Google" id="ProtNLM"/>
    </source>
</evidence>
<reference evidence="1 2" key="1">
    <citation type="submission" date="2023-07" db="EMBL/GenBank/DDBJ databases">
        <title>Comparative genomics of wheat-associated soil bacteria to identify genetic determinants of phenazine resistance.</title>
        <authorList>
            <person name="Mouncey N."/>
        </authorList>
    </citation>
    <scope>NUCLEOTIDE SEQUENCE [LARGE SCALE GENOMIC DNA]</scope>
    <source>
        <strain evidence="1 2">W2I7</strain>
    </source>
</reference>
<dbReference type="EMBL" id="JAUSXK010000001">
    <property type="protein sequence ID" value="MDQ0642518.1"/>
    <property type="molecule type" value="Genomic_DNA"/>
</dbReference>
<evidence type="ECO:0000313" key="1">
    <source>
        <dbReference type="EMBL" id="MDQ0642518.1"/>
    </source>
</evidence>
<gene>
    <name evidence="1" type="ORF">QFZ46_000678</name>
</gene>
<proteinExistence type="predicted"/>
<name>A0ABU0P5C2_9MICO</name>
<accession>A0ABU0P5C2</accession>